<dbReference type="EnsemblPlants" id="AES74782">
    <property type="protein sequence ID" value="AES74782"/>
    <property type="gene ID" value="MTR_6g013040"/>
</dbReference>
<evidence type="ECO:0000313" key="3">
    <source>
        <dbReference type="EMBL" id="RHN50096.1"/>
    </source>
</evidence>
<dbReference type="EMBL" id="PSQE01000006">
    <property type="protein sequence ID" value="RHN50096.1"/>
    <property type="molecule type" value="Genomic_DNA"/>
</dbReference>
<dbReference type="Proteomes" id="UP000265566">
    <property type="component" value="Chromosome 6"/>
</dbReference>
<evidence type="ECO:0000313" key="2">
    <source>
        <dbReference type="EMBL" id="AES74782.1"/>
    </source>
</evidence>
<reference evidence="2 5" key="1">
    <citation type="journal article" date="2011" name="Nature">
        <title>The Medicago genome provides insight into the evolution of rhizobial symbioses.</title>
        <authorList>
            <person name="Young N.D."/>
            <person name="Debelle F."/>
            <person name="Oldroyd G.E."/>
            <person name="Geurts R."/>
            <person name="Cannon S.B."/>
            <person name="Udvardi M.K."/>
            <person name="Benedito V.A."/>
            <person name="Mayer K.F."/>
            <person name="Gouzy J."/>
            <person name="Schoof H."/>
            <person name="Van de Peer Y."/>
            <person name="Proost S."/>
            <person name="Cook D.R."/>
            <person name="Meyers B.C."/>
            <person name="Spannagl M."/>
            <person name="Cheung F."/>
            <person name="De Mita S."/>
            <person name="Krishnakumar V."/>
            <person name="Gundlach H."/>
            <person name="Zhou S."/>
            <person name="Mudge J."/>
            <person name="Bharti A.K."/>
            <person name="Murray J.D."/>
            <person name="Naoumkina M.A."/>
            <person name="Rosen B."/>
            <person name="Silverstein K.A."/>
            <person name="Tang H."/>
            <person name="Rombauts S."/>
            <person name="Zhao P.X."/>
            <person name="Zhou P."/>
            <person name="Barbe V."/>
            <person name="Bardou P."/>
            <person name="Bechner M."/>
            <person name="Bellec A."/>
            <person name="Berger A."/>
            <person name="Berges H."/>
            <person name="Bidwell S."/>
            <person name="Bisseling T."/>
            <person name="Choisne N."/>
            <person name="Couloux A."/>
            <person name="Denny R."/>
            <person name="Deshpande S."/>
            <person name="Dai X."/>
            <person name="Doyle J.J."/>
            <person name="Dudez A.M."/>
            <person name="Farmer A.D."/>
            <person name="Fouteau S."/>
            <person name="Franken C."/>
            <person name="Gibelin C."/>
            <person name="Gish J."/>
            <person name="Goldstein S."/>
            <person name="Gonzalez A.J."/>
            <person name="Green P.J."/>
            <person name="Hallab A."/>
            <person name="Hartog M."/>
            <person name="Hua A."/>
            <person name="Humphray S.J."/>
            <person name="Jeong D.H."/>
            <person name="Jing Y."/>
            <person name="Jocker A."/>
            <person name="Kenton S.M."/>
            <person name="Kim D.J."/>
            <person name="Klee K."/>
            <person name="Lai H."/>
            <person name="Lang C."/>
            <person name="Lin S."/>
            <person name="Macmil S.L."/>
            <person name="Magdelenat G."/>
            <person name="Matthews L."/>
            <person name="McCorrison J."/>
            <person name="Monaghan E.L."/>
            <person name="Mun J.H."/>
            <person name="Najar F.Z."/>
            <person name="Nicholson C."/>
            <person name="Noirot C."/>
            <person name="O'Bleness M."/>
            <person name="Paule C.R."/>
            <person name="Poulain J."/>
            <person name="Prion F."/>
            <person name="Qin B."/>
            <person name="Qu C."/>
            <person name="Retzel E.F."/>
            <person name="Riddle C."/>
            <person name="Sallet E."/>
            <person name="Samain S."/>
            <person name="Samson N."/>
            <person name="Sanders I."/>
            <person name="Saurat O."/>
            <person name="Scarpelli C."/>
            <person name="Schiex T."/>
            <person name="Segurens B."/>
            <person name="Severin A.J."/>
            <person name="Sherrier D.J."/>
            <person name="Shi R."/>
            <person name="Sims S."/>
            <person name="Singer S.R."/>
            <person name="Sinharoy S."/>
            <person name="Sterck L."/>
            <person name="Viollet A."/>
            <person name="Wang B.B."/>
            <person name="Wang K."/>
            <person name="Wang M."/>
            <person name="Wang X."/>
            <person name="Warfsmann J."/>
            <person name="Weissenbach J."/>
            <person name="White D.D."/>
            <person name="White J.D."/>
            <person name="Wiley G.B."/>
            <person name="Wincker P."/>
            <person name="Xing Y."/>
            <person name="Yang L."/>
            <person name="Yao Z."/>
            <person name="Ying F."/>
            <person name="Zhai J."/>
            <person name="Zhou L."/>
            <person name="Zuber A."/>
            <person name="Denarie J."/>
            <person name="Dixon R.A."/>
            <person name="May G.D."/>
            <person name="Schwartz D.C."/>
            <person name="Rogers J."/>
            <person name="Quetier F."/>
            <person name="Town C.D."/>
            <person name="Roe B.A."/>
        </authorList>
    </citation>
    <scope>NUCLEOTIDE SEQUENCE [LARGE SCALE GENOMIC DNA]</scope>
    <source>
        <strain evidence="2">A17</strain>
        <strain evidence="4 5">cv. Jemalong A17</strain>
    </source>
</reference>
<evidence type="ECO:0000259" key="1">
    <source>
        <dbReference type="Pfam" id="PF24818"/>
    </source>
</evidence>
<protein>
    <recommendedName>
        <fullName evidence="1">TRF2/HOY1 PH-like domain-containing protein</fullName>
    </recommendedName>
</protein>
<evidence type="ECO:0000313" key="6">
    <source>
        <dbReference type="Proteomes" id="UP000265566"/>
    </source>
</evidence>
<dbReference type="AlphaFoldDB" id="G7KLB9"/>
<gene>
    <name evidence="4" type="primary">11407684</name>
    <name evidence="2" type="ordered locus">MTR_6g013040</name>
    <name evidence="3" type="ORF">MtrunA17_Chr6g0453721</name>
</gene>
<name>G7KLB9_MEDTR</name>
<dbReference type="PANTHER" id="PTHR33494:SF5">
    <property type="entry name" value="F10A16.6 PROTEIN"/>
    <property type="match status" value="1"/>
</dbReference>
<dbReference type="eggNOG" id="ENOG502RUQM">
    <property type="taxonomic scope" value="Eukaryota"/>
</dbReference>
<dbReference type="PANTHER" id="PTHR33494">
    <property type="entry name" value="OS02G0793800 PROTEIN"/>
    <property type="match status" value="1"/>
</dbReference>
<dbReference type="HOGENOM" id="CLU_1226425_0_0_1"/>
<dbReference type="OMA" id="QWERSAK"/>
<keyword evidence="5" id="KW-1185">Reference proteome</keyword>
<sequence>MDLLPPIGLKFPKSVIQEIIDELEFKKRQRETPLQRTTLTANKTITHVCFLATMLKIGAFEFKSQNEVNLVAHCYFEHQKFLWGMLDKSTNIKYKIEIMWQDISAIRIVDEENKPGILEIELIKKPTFYHHINSKWESSQDFTDGHAAIYRRHYLEFPPGVNFKKLLQSNKHLLELSQRPFPSLDSSFFGIPLITPPSLIYSTPPVYISQ</sequence>
<dbReference type="InterPro" id="IPR057939">
    <property type="entry name" value="TRF2_HOY1_PH"/>
</dbReference>
<accession>G7KLB9</accession>
<evidence type="ECO:0000313" key="5">
    <source>
        <dbReference type="Proteomes" id="UP000002051"/>
    </source>
</evidence>
<dbReference type="Gramene" id="rna34349">
    <property type="protein sequence ID" value="RHN50096.1"/>
    <property type="gene ID" value="gene34349"/>
</dbReference>
<organism evidence="2 5">
    <name type="scientific">Medicago truncatula</name>
    <name type="common">Barrel medic</name>
    <name type="synonym">Medicago tribuloides</name>
    <dbReference type="NCBI Taxonomy" id="3880"/>
    <lineage>
        <taxon>Eukaryota</taxon>
        <taxon>Viridiplantae</taxon>
        <taxon>Streptophyta</taxon>
        <taxon>Embryophyta</taxon>
        <taxon>Tracheophyta</taxon>
        <taxon>Spermatophyta</taxon>
        <taxon>Magnoliopsida</taxon>
        <taxon>eudicotyledons</taxon>
        <taxon>Gunneridae</taxon>
        <taxon>Pentapetalae</taxon>
        <taxon>rosids</taxon>
        <taxon>fabids</taxon>
        <taxon>Fabales</taxon>
        <taxon>Fabaceae</taxon>
        <taxon>Papilionoideae</taxon>
        <taxon>50 kb inversion clade</taxon>
        <taxon>NPAAA clade</taxon>
        <taxon>Hologalegina</taxon>
        <taxon>IRL clade</taxon>
        <taxon>Trifolieae</taxon>
        <taxon>Medicago</taxon>
    </lineage>
</organism>
<proteinExistence type="predicted"/>
<dbReference type="Pfam" id="PF24818">
    <property type="entry name" value="PH_TRF2_HOY1"/>
    <property type="match status" value="1"/>
</dbReference>
<reference evidence="3" key="5">
    <citation type="journal article" date="2018" name="Nat. Plants">
        <title>Whole-genome landscape of Medicago truncatula symbiotic genes.</title>
        <authorList>
            <person name="Pecrix Y."/>
            <person name="Gamas P."/>
            <person name="Carrere S."/>
        </authorList>
    </citation>
    <scope>NUCLEOTIDE SEQUENCE</scope>
    <source>
        <tissue evidence="3">Leaves</tissue>
    </source>
</reference>
<reference evidence="4" key="3">
    <citation type="submission" date="2015-04" db="UniProtKB">
        <authorList>
            <consortium name="EnsemblPlants"/>
        </authorList>
    </citation>
    <scope>IDENTIFICATION</scope>
    <source>
        <strain evidence="4">cv. Jemalong A17</strain>
    </source>
</reference>
<dbReference type="STRING" id="3880.G7KLB9"/>
<dbReference type="Proteomes" id="UP000002051">
    <property type="component" value="Chromosome 6"/>
</dbReference>
<reference evidence="6" key="4">
    <citation type="journal article" date="2018" name="Nat. Plants">
        <title>Whole-genome landscape of Medicago truncatula symbiotic genes.</title>
        <authorList>
            <person name="Pecrix Y."/>
            <person name="Staton S.E."/>
            <person name="Sallet E."/>
            <person name="Lelandais-Briere C."/>
            <person name="Moreau S."/>
            <person name="Carrere S."/>
            <person name="Blein T."/>
            <person name="Jardinaud M.F."/>
            <person name="Latrasse D."/>
            <person name="Zouine M."/>
            <person name="Zahm M."/>
            <person name="Kreplak J."/>
            <person name="Mayjonade B."/>
            <person name="Satge C."/>
            <person name="Perez M."/>
            <person name="Cauet S."/>
            <person name="Marande W."/>
            <person name="Chantry-Darmon C."/>
            <person name="Lopez-Roques C."/>
            <person name="Bouchez O."/>
            <person name="Berard A."/>
            <person name="Debelle F."/>
            <person name="Munos S."/>
            <person name="Bendahmane A."/>
            <person name="Berges H."/>
            <person name="Niebel A."/>
            <person name="Buitink J."/>
            <person name="Frugier F."/>
            <person name="Benhamed M."/>
            <person name="Crespi M."/>
            <person name="Gouzy J."/>
            <person name="Gamas P."/>
        </authorList>
    </citation>
    <scope>NUCLEOTIDE SEQUENCE [LARGE SCALE GENOMIC DNA]</scope>
    <source>
        <strain evidence="6">cv. Jemalong A17</strain>
    </source>
</reference>
<dbReference type="EMBL" id="CM001222">
    <property type="protein sequence ID" value="AES74782.1"/>
    <property type="molecule type" value="Genomic_DNA"/>
</dbReference>
<dbReference type="OrthoDB" id="1689622at2759"/>
<dbReference type="PaxDb" id="3880-AES74782"/>
<feature type="domain" description="TRF2/HOY1 PH-like" evidence="1">
    <location>
        <begin position="50"/>
        <end position="161"/>
    </location>
</feature>
<evidence type="ECO:0000313" key="4">
    <source>
        <dbReference type="EnsemblPlants" id="AES74782"/>
    </source>
</evidence>
<reference evidence="2 5" key="2">
    <citation type="journal article" date="2014" name="BMC Genomics">
        <title>An improved genome release (version Mt4.0) for the model legume Medicago truncatula.</title>
        <authorList>
            <person name="Tang H."/>
            <person name="Krishnakumar V."/>
            <person name="Bidwell S."/>
            <person name="Rosen B."/>
            <person name="Chan A."/>
            <person name="Zhou S."/>
            <person name="Gentzbittel L."/>
            <person name="Childs K.L."/>
            <person name="Yandell M."/>
            <person name="Gundlach H."/>
            <person name="Mayer K.F."/>
            <person name="Schwartz D.C."/>
            <person name="Town C.D."/>
        </authorList>
    </citation>
    <scope>GENOME REANNOTATION</scope>
    <source>
        <strain evidence="4 5">cv. Jemalong A17</strain>
    </source>
</reference>
<dbReference type="KEGG" id="mtr:11407684"/>